<dbReference type="Pfam" id="PF06983">
    <property type="entry name" value="3-dmu-9_3-mt"/>
    <property type="match status" value="1"/>
</dbReference>
<dbReference type="InterPro" id="IPR029068">
    <property type="entry name" value="Glyas_Bleomycin-R_OHBP_Dase"/>
</dbReference>
<accession>A0A557STN9</accession>
<dbReference type="EMBL" id="VOAH01000010">
    <property type="protein sequence ID" value="TVP39977.1"/>
    <property type="molecule type" value="Genomic_DNA"/>
</dbReference>
<organism evidence="2 3">
    <name type="scientific">Candidatus Nitrosocosmicus arcticus</name>
    <dbReference type="NCBI Taxonomy" id="2035267"/>
    <lineage>
        <taxon>Archaea</taxon>
        <taxon>Nitrososphaerota</taxon>
        <taxon>Nitrososphaeria</taxon>
        <taxon>Nitrososphaerales</taxon>
        <taxon>Nitrososphaeraceae</taxon>
        <taxon>Candidatus Nitrosocosmicus</taxon>
    </lineage>
</organism>
<dbReference type="Proteomes" id="UP000315289">
    <property type="component" value="Unassembled WGS sequence"/>
</dbReference>
<dbReference type="InterPro" id="IPR028973">
    <property type="entry name" value="PhnB-like"/>
</dbReference>
<proteinExistence type="predicted"/>
<gene>
    <name evidence="2" type="ORF">NARC_100039</name>
</gene>
<dbReference type="PANTHER" id="PTHR33990:SF2">
    <property type="entry name" value="PHNB-LIKE DOMAIN-CONTAINING PROTEIN"/>
    <property type="match status" value="1"/>
</dbReference>
<feature type="domain" description="PhnB-like" evidence="1">
    <location>
        <begin position="18"/>
        <end position="138"/>
    </location>
</feature>
<dbReference type="PIRSF" id="PIRSF021700">
    <property type="entry name" value="3_dmu_93_MTrfase"/>
    <property type="match status" value="1"/>
</dbReference>
<protein>
    <submittedName>
        <fullName evidence="2">Glyoxalase/bleomycin resistance protein</fullName>
    </submittedName>
</protein>
<reference evidence="2 3" key="1">
    <citation type="journal article" date="2019" name="Front. Microbiol.">
        <title>Ammonia Oxidation by the Arctic Terrestrial Thaumarchaeote Candidatus Nitrosocosmicus arcticus Is Stimulated by Increasing Temperatures.</title>
        <authorList>
            <person name="Alves R.J.E."/>
            <person name="Kerou M."/>
            <person name="Zappe A."/>
            <person name="Bittner R."/>
            <person name="Abby S.S."/>
            <person name="Schmidt H.A."/>
            <person name="Pfeifer K."/>
            <person name="Schleper C."/>
        </authorList>
    </citation>
    <scope>NUCLEOTIDE SEQUENCE [LARGE SCALE GENOMIC DNA]</scope>
    <source>
        <strain evidence="2 3">Kfb</strain>
    </source>
</reference>
<evidence type="ECO:0000313" key="3">
    <source>
        <dbReference type="Proteomes" id="UP000315289"/>
    </source>
</evidence>
<comment type="caution">
    <text evidence="2">The sequence shown here is derived from an EMBL/GenBank/DDBJ whole genome shotgun (WGS) entry which is preliminary data.</text>
</comment>
<dbReference type="PANTHER" id="PTHR33990">
    <property type="entry name" value="PROTEIN YJDN-RELATED"/>
    <property type="match status" value="1"/>
</dbReference>
<dbReference type="InterPro" id="IPR009725">
    <property type="entry name" value="3_dmu_93_MTrfase"/>
</dbReference>
<keyword evidence="3" id="KW-1185">Reference proteome</keyword>
<dbReference type="RefSeq" id="WP_144732289.1">
    <property type="nucleotide sequence ID" value="NZ_ML675586.1"/>
</dbReference>
<name>A0A557STN9_9ARCH</name>
<dbReference type="Gene3D" id="3.10.180.10">
    <property type="entry name" value="2,3-Dihydroxybiphenyl 1,2-Dioxygenase, domain 1"/>
    <property type="match status" value="1"/>
</dbReference>
<sequence>MNESNISRVGEAKPRHLQKIIPFLWFDNQAEEAANFYVTVFKNSKINQVTRYGKEGYEIHGMEEGAVMTVDFEIESQKFVALNGGPVFKFNEAISFQVLCDTQKELDYYWEKLSENGDKNAQQCGWLKDKYGVSWQIVPAVLPKMIQDKDPIKSQRVMKAMLQMQKLDIPTLIQAYEKT</sequence>
<evidence type="ECO:0000259" key="1">
    <source>
        <dbReference type="Pfam" id="PF06983"/>
    </source>
</evidence>
<dbReference type="CDD" id="cd06588">
    <property type="entry name" value="PhnB_like"/>
    <property type="match status" value="1"/>
</dbReference>
<dbReference type="OrthoDB" id="7844at2157"/>
<dbReference type="SUPFAM" id="SSF54593">
    <property type="entry name" value="Glyoxalase/Bleomycin resistance protein/Dihydroxybiphenyl dioxygenase"/>
    <property type="match status" value="1"/>
</dbReference>
<evidence type="ECO:0000313" key="2">
    <source>
        <dbReference type="EMBL" id="TVP39977.1"/>
    </source>
</evidence>
<dbReference type="AlphaFoldDB" id="A0A557STN9"/>